<dbReference type="Proteomes" id="UP001146351">
    <property type="component" value="Unassembled WGS sequence"/>
</dbReference>
<feature type="transmembrane region" description="Helical" evidence="1">
    <location>
        <begin position="165"/>
        <end position="187"/>
    </location>
</feature>
<organism evidence="2 3">
    <name type="scientific">Penicillium capsulatum</name>
    <dbReference type="NCBI Taxonomy" id="69766"/>
    <lineage>
        <taxon>Eukaryota</taxon>
        <taxon>Fungi</taxon>
        <taxon>Dikarya</taxon>
        <taxon>Ascomycota</taxon>
        <taxon>Pezizomycotina</taxon>
        <taxon>Eurotiomycetes</taxon>
        <taxon>Eurotiomycetidae</taxon>
        <taxon>Eurotiales</taxon>
        <taxon>Aspergillaceae</taxon>
        <taxon>Penicillium</taxon>
    </lineage>
</organism>
<keyword evidence="1" id="KW-0812">Transmembrane</keyword>
<dbReference type="AlphaFoldDB" id="A0A9W9IB19"/>
<accession>A0A9W9IB19</accession>
<keyword evidence="1" id="KW-1133">Transmembrane helix</keyword>
<dbReference type="OrthoDB" id="2126185at2759"/>
<comment type="caution">
    <text evidence="2">The sequence shown here is derived from an EMBL/GenBank/DDBJ whole genome shotgun (WGS) entry which is preliminary data.</text>
</comment>
<proteinExistence type="predicted"/>
<name>A0A9W9IB19_9EURO</name>
<feature type="transmembrane region" description="Helical" evidence="1">
    <location>
        <begin position="133"/>
        <end position="153"/>
    </location>
</feature>
<keyword evidence="3" id="KW-1185">Reference proteome</keyword>
<evidence type="ECO:0000313" key="2">
    <source>
        <dbReference type="EMBL" id="KAJ5172160.1"/>
    </source>
</evidence>
<feature type="transmembrane region" description="Helical" evidence="1">
    <location>
        <begin position="280"/>
        <end position="303"/>
    </location>
</feature>
<reference evidence="2" key="1">
    <citation type="submission" date="2022-11" db="EMBL/GenBank/DDBJ databases">
        <authorList>
            <person name="Petersen C."/>
        </authorList>
    </citation>
    <scope>NUCLEOTIDE SEQUENCE</scope>
    <source>
        <strain evidence="2">IBT 21917</strain>
    </source>
</reference>
<dbReference type="EMBL" id="JAPQKO010000003">
    <property type="protein sequence ID" value="KAJ5172160.1"/>
    <property type="molecule type" value="Genomic_DNA"/>
</dbReference>
<feature type="transmembrane region" description="Helical" evidence="1">
    <location>
        <begin position="20"/>
        <end position="39"/>
    </location>
</feature>
<feature type="transmembrane region" description="Helical" evidence="1">
    <location>
        <begin position="60"/>
        <end position="83"/>
    </location>
</feature>
<protein>
    <submittedName>
        <fullName evidence="2">Uncharacterized protein</fullName>
    </submittedName>
</protein>
<feature type="transmembrane region" description="Helical" evidence="1">
    <location>
        <begin position="242"/>
        <end position="260"/>
    </location>
</feature>
<reference evidence="2" key="2">
    <citation type="journal article" date="2023" name="IMA Fungus">
        <title>Comparative genomic study of the Penicillium genus elucidates a diverse pangenome and 15 lateral gene transfer events.</title>
        <authorList>
            <person name="Petersen C."/>
            <person name="Sorensen T."/>
            <person name="Nielsen M.R."/>
            <person name="Sondergaard T.E."/>
            <person name="Sorensen J.L."/>
            <person name="Fitzpatrick D.A."/>
            <person name="Frisvad J.C."/>
            <person name="Nielsen K.L."/>
        </authorList>
    </citation>
    <scope>NUCLEOTIDE SEQUENCE</scope>
    <source>
        <strain evidence="2">IBT 21917</strain>
    </source>
</reference>
<evidence type="ECO:0000256" key="1">
    <source>
        <dbReference type="SAM" id="Phobius"/>
    </source>
</evidence>
<keyword evidence="1" id="KW-0472">Membrane</keyword>
<gene>
    <name evidence="2" type="ORF">N7492_004753</name>
</gene>
<evidence type="ECO:0000313" key="3">
    <source>
        <dbReference type="Proteomes" id="UP001146351"/>
    </source>
</evidence>
<sequence length="364" mass="40844">MSTPNPADTSQLIYRSSPILVGYLTLAAALAFNACRAIYTRFHARQKNNDWATPSRPAQFLLFTILAALSLGSTWYYMFAFFVHTYRAWELRSLLSADQLAELSLVTKLELWLQNTELFREAWETVIETPARFWWSGQIFLWTTWWSVFLGVMARRFQIPRVWTYMLLGQIVAISFAQNLFFATILVSSQPQSSKSKSKSKETDSKDGRELAWLPPLSCEILPVTLSLLSTVLVPSVAHTKYFMATLLIPHLLLFVPAVLRPSHSSGTIQTGGDRVARRYIIFFRGYVAICIVLQAHATYLAMQATGTTTQVTSYGELAQRLWSAVYEHPAVSSVSWDVILCTTSAFAWAIVNGGNVGRMLGGG</sequence>